<dbReference type="PROSITE" id="PS00584">
    <property type="entry name" value="PFKB_KINASES_2"/>
    <property type="match status" value="1"/>
</dbReference>
<dbReference type="CDD" id="cd01174">
    <property type="entry name" value="ribokinase"/>
    <property type="match status" value="1"/>
</dbReference>
<dbReference type="RefSeq" id="WP_377165400.1">
    <property type="nucleotide sequence ID" value="NZ_JBHSMQ010000002.1"/>
</dbReference>
<dbReference type="PANTHER" id="PTHR10584:SF166">
    <property type="entry name" value="RIBOKINASE"/>
    <property type="match status" value="1"/>
</dbReference>
<dbReference type="SUPFAM" id="SSF53613">
    <property type="entry name" value="Ribokinase-like"/>
    <property type="match status" value="1"/>
</dbReference>
<dbReference type="GO" id="GO:0004747">
    <property type="term" value="F:ribokinase activity"/>
    <property type="evidence" value="ECO:0007669"/>
    <property type="project" value="UniProtKB-EC"/>
</dbReference>
<keyword evidence="10 12" id="KW-0630">Potassium</keyword>
<keyword evidence="4 12" id="KW-0808">Transferase</keyword>
<proteinExistence type="inferred from homology"/>
<evidence type="ECO:0000256" key="12">
    <source>
        <dbReference type="HAMAP-Rule" id="MF_01987"/>
    </source>
</evidence>
<reference evidence="15" key="1">
    <citation type="journal article" date="2019" name="Int. J. Syst. Evol. Microbiol.">
        <title>The Global Catalogue of Microorganisms (GCM) 10K type strain sequencing project: providing services to taxonomists for standard genome sequencing and annotation.</title>
        <authorList>
            <consortium name="The Broad Institute Genomics Platform"/>
            <consortium name="The Broad Institute Genome Sequencing Center for Infectious Disease"/>
            <person name="Wu L."/>
            <person name="Ma J."/>
        </authorList>
    </citation>
    <scope>NUCLEOTIDE SEQUENCE [LARGE SCALE GENOMIC DNA]</scope>
    <source>
        <strain evidence="15">CGMCC 4.1469</strain>
    </source>
</reference>
<evidence type="ECO:0000256" key="10">
    <source>
        <dbReference type="ARBA" id="ARBA00022958"/>
    </source>
</evidence>
<dbReference type="Proteomes" id="UP001596052">
    <property type="component" value="Unassembled WGS sequence"/>
</dbReference>
<evidence type="ECO:0000256" key="3">
    <source>
        <dbReference type="ARBA" id="ARBA00016943"/>
    </source>
</evidence>
<feature type="domain" description="Carbohydrate kinase PfkB" evidence="13">
    <location>
        <begin position="7"/>
        <end position="282"/>
    </location>
</feature>
<keyword evidence="5 12" id="KW-0479">Metal-binding</keyword>
<dbReference type="Pfam" id="PF00294">
    <property type="entry name" value="PfkB"/>
    <property type="match status" value="1"/>
</dbReference>
<comment type="activity regulation">
    <text evidence="12">Activated by a monovalent cation that binds near, but not in, the active site. The most likely occupant of the site in vivo is potassium. Ion binding induces a conformational change that may alter substrate affinity.</text>
</comment>
<keyword evidence="8 12" id="KW-0067">ATP-binding</keyword>
<dbReference type="Gene3D" id="3.40.1190.20">
    <property type="match status" value="1"/>
</dbReference>
<comment type="function">
    <text evidence="12">Catalyzes the phosphorylation of ribose at O-5 in a reaction requiring ATP and magnesium. The resulting D-ribose-5-phosphate can then be used either for sythesis of nucleotides, histidine, and tryptophan, or as a component of the pentose phosphate pathway.</text>
</comment>
<evidence type="ECO:0000256" key="1">
    <source>
        <dbReference type="ARBA" id="ARBA00005380"/>
    </source>
</evidence>
<evidence type="ECO:0000256" key="8">
    <source>
        <dbReference type="ARBA" id="ARBA00022840"/>
    </source>
</evidence>
<protein>
    <recommendedName>
        <fullName evidence="3 12">Ribokinase</fullName>
        <shortName evidence="12">RK</shortName>
        <ecNumber evidence="2 12">2.7.1.15</ecNumber>
    </recommendedName>
</protein>
<comment type="subunit">
    <text evidence="12">Homodimer.</text>
</comment>
<comment type="similarity">
    <text evidence="1">Belongs to the carbohydrate kinase pfkB family.</text>
</comment>
<comment type="caution">
    <text evidence="12">Lacks conserved residue(s) required for the propagation of feature annotation.</text>
</comment>
<comment type="pathway">
    <text evidence="12">Carbohydrate metabolism; D-ribose degradation; D-ribose 5-phosphate from beta-D-ribopyranose: step 2/2.</text>
</comment>
<feature type="binding site" evidence="12">
    <location>
        <begin position="242"/>
        <end position="243"/>
    </location>
    <ligand>
        <name>ATP</name>
        <dbReference type="ChEBI" id="CHEBI:30616"/>
    </ligand>
</feature>
<name>A0ABW0KNN4_9BACT</name>
<keyword evidence="7 12" id="KW-0418">Kinase</keyword>
<evidence type="ECO:0000256" key="9">
    <source>
        <dbReference type="ARBA" id="ARBA00022842"/>
    </source>
</evidence>
<keyword evidence="6 12" id="KW-0547">Nucleotide-binding</keyword>
<dbReference type="InterPro" id="IPR002139">
    <property type="entry name" value="Ribo/fructo_kinase"/>
</dbReference>
<dbReference type="InterPro" id="IPR011611">
    <property type="entry name" value="PfkB_dom"/>
</dbReference>
<feature type="binding site" evidence="12">
    <location>
        <position position="237"/>
    </location>
    <ligand>
        <name>K(+)</name>
        <dbReference type="ChEBI" id="CHEBI:29103"/>
    </ligand>
</feature>
<keyword evidence="12" id="KW-0963">Cytoplasm</keyword>
<feature type="binding site" evidence="12">
    <location>
        <position position="243"/>
    </location>
    <ligand>
        <name>substrate</name>
    </ligand>
</feature>
<feature type="binding site" evidence="12">
    <location>
        <position position="271"/>
    </location>
    <ligand>
        <name>K(+)</name>
        <dbReference type="ChEBI" id="CHEBI:29103"/>
    </ligand>
</feature>
<feature type="binding site" evidence="12">
    <location>
        <position position="276"/>
    </location>
    <ligand>
        <name>K(+)</name>
        <dbReference type="ChEBI" id="CHEBI:29103"/>
    </ligand>
</feature>
<feature type="binding site" evidence="12">
    <location>
        <position position="265"/>
    </location>
    <ligand>
        <name>ATP</name>
        <dbReference type="ChEBI" id="CHEBI:30616"/>
    </ligand>
</feature>
<comment type="caution">
    <text evidence="14">The sequence shown here is derived from an EMBL/GenBank/DDBJ whole genome shotgun (WGS) entry which is preliminary data.</text>
</comment>
<comment type="cofactor">
    <cofactor evidence="12">
        <name>Mg(2+)</name>
        <dbReference type="ChEBI" id="CHEBI:18420"/>
    </cofactor>
    <text evidence="12">Requires a divalent cation, most likely magnesium in vivo, as an electrophilic catalyst to aid phosphoryl group transfer. It is the chelate of the metal and the nucleotide that is the actual substrate.</text>
</comment>
<feature type="binding site" evidence="12">
    <location>
        <begin position="43"/>
        <end position="47"/>
    </location>
    <ligand>
        <name>substrate</name>
    </ligand>
</feature>
<gene>
    <name evidence="12" type="primary">rbsK</name>
    <name evidence="14" type="ORF">ACFQDI_08430</name>
</gene>
<feature type="active site" description="Proton acceptor" evidence="12">
    <location>
        <position position="243"/>
    </location>
</feature>
<evidence type="ECO:0000313" key="15">
    <source>
        <dbReference type="Proteomes" id="UP001596052"/>
    </source>
</evidence>
<evidence type="ECO:0000256" key="7">
    <source>
        <dbReference type="ARBA" id="ARBA00022777"/>
    </source>
</evidence>
<accession>A0ABW0KNN4</accession>
<organism evidence="14 15">
    <name type="scientific">Prosthecobacter fluviatilis</name>
    <dbReference type="NCBI Taxonomy" id="445931"/>
    <lineage>
        <taxon>Bacteria</taxon>
        <taxon>Pseudomonadati</taxon>
        <taxon>Verrucomicrobiota</taxon>
        <taxon>Verrucomicrobiia</taxon>
        <taxon>Verrucomicrobiales</taxon>
        <taxon>Verrucomicrobiaceae</taxon>
        <taxon>Prosthecobacter</taxon>
    </lineage>
</organism>
<evidence type="ECO:0000259" key="13">
    <source>
        <dbReference type="Pfam" id="PF00294"/>
    </source>
</evidence>
<comment type="similarity">
    <text evidence="12">Belongs to the carbohydrate kinase PfkB family. Ribokinase subfamily.</text>
</comment>
<feature type="binding site" evidence="12">
    <location>
        <position position="143"/>
    </location>
    <ligand>
        <name>substrate</name>
    </ligand>
</feature>
<evidence type="ECO:0000256" key="2">
    <source>
        <dbReference type="ARBA" id="ARBA00012035"/>
    </source>
</evidence>
<evidence type="ECO:0000256" key="5">
    <source>
        <dbReference type="ARBA" id="ARBA00022723"/>
    </source>
</evidence>
<dbReference type="EC" id="2.7.1.15" evidence="2 12"/>
<evidence type="ECO:0000256" key="11">
    <source>
        <dbReference type="ARBA" id="ARBA00023277"/>
    </source>
</evidence>
<feature type="binding site" evidence="12">
    <location>
        <position position="187"/>
    </location>
    <ligand>
        <name>ATP</name>
        <dbReference type="ChEBI" id="CHEBI:30616"/>
    </ligand>
</feature>
<sequence length="295" mass="30524">MSAQRPRIVVVGSLNVDHTLRVPHIPAPGETLTSSSMLTCFGGKGANQAVAAARAGGAVSMIGCVGQDDFGARYVETLESEGIDTTGVLRSALPTGSAFIAVDDRGENSIIVNAGANHAITPEDIDRHAELIRAADALLLQLECPLAVVQKAAEIAREAGVRVVLNPSPLNTEYLAARFVVDTLIVNEGEAEQITTGQSLHEAMCRHLIITRGAESTLSITEDGVEEFAPPQVTPVDTVGAGDTFAGAFAVASSEGRVDAIPFANAAGALATLKPGAQPAIPLRGEIEAFGQPQM</sequence>
<evidence type="ECO:0000256" key="4">
    <source>
        <dbReference type="ARBA" id="ARBA00022679"/>
    </source>
</evidence>
<comment type="subcellular location">
    <subcellularLocation>
        <location evidence="12">Cytoplasm</location>
    </subcellularLocation>
</comment>
<keyword evidence="11 12" id="KW-0119">Carbohydrate metabolism</keyword>
<dbReference type="InterPro" id="IPR002173">
    <property type="entry name" value="Carboh/pur_kinase_PfkB_CS"/>
</dbReference>
<dbReference type="InterPro" id="IPR029056">
    <property type="entry name" value="Ribokinase-like"/>
</dbReference>
<comment type="catalytic activity">
    <reaction evidence="12">
        <text>D-ribose + ATP = D-ribose 5-phosphate + ADP + H(+)</text>
        <dbReference type="Rhea" id="RHEA:13697"/>
        <dbReference type="ChEBI" id="CHEBI:15378"/>
        <dbReference type="ChEBI" id="CHEBI:30616"/>
        <dbReference type="ChEBI" id="CHEBI:47013"/>
        <dbReference type="ChEBI" id="CHEBI:78346"/>
        <dbReference type="ChEBI" id="CHEBI:456216"/>
        <dbReference type="EC" id="2.7.1.15"/>
    </reaction>
</comment>
<feature type="binding site" evidence="12">
    <location>
        <position position="239"/>
    </location>
    <ligand>
        <name>K(+)</name>
        <dbReference type="ChEBI" id="CHEBI:29103"/>
    </ligand>
</feature>
<dbReference type="PANTHER" id="PTHR10584">
    <property type="entry name" value="SUGAR KINASE"/>
    <property type="match status" value="1"/>
</dbReference>
<dbReference type="PRINTS" id="PR00990">
    <property type="entry name" value="RIBOKINASE"/>
</dbReference>
<evidence type="ECO:0000256" key="6">
    <source>
        <dbReference type="ARBA" id="ARBA00022741"/>
    </source>
</evidence>
<keyword evidence="15" id="KW-1185">Reference proteome</keyword>
<dbReference type="EMBL" id="JBHSMQ010000002">
    <property type="protein sequence ID" value="MFC5454875.1"/>
    <property type="molecule type" value="Genomic_DNA"/>
</dbReference>
<feature type="binding site" evidence="12">
    <location>
        <position position="274"/>
    </location>
    <ligand>
        <name>K(+)</name>
        <dbReference type="ChEBI" id="CHEBI:29103"/>
    </ligand>
</feature>
<keyword evidence="9 12" id="KW-0460">Magnesium</keyword>
<feature type="binding site" evidence="12">
    <location>
        <begin position="15"/>
        <end position="17"/>
    </location>
    <ligand>
        <name>substrate</name>
    </ligand>
</feature>
<dbReference type="InterPro" id="IPR011877">
    <property type="entry name" value="Ribokinase"/>
</dbReference>
<dbReference type="HAMAP" id="MF_01987">
    <property type="entry name" value="Ribokinase"/>
    <property type="match status" value="1"/>
</dbReference>
<evidence type="ECO:0000313" key="14">
    <source>
        <dbReference type="EMBL" id="MFC5454875.1"/>
    </source>
</evidence>